<name>A0A1R1PC27_ZANCU</name>
<dbReference type="EMBL" id="LSSK01001929">
    <property type="protein sequence ID" value="OMH78422.1"/>
    <property type="molecule type" value="Genomic_DNA"/>
</dbReference>
<reference evidence="3" key="1">
    <citation type="submission" date="2017-01" db="EMBL/GenBank/DDBJ databases">
        <authorList>
            <person name="Wang Y."/>
            <person name="White M."/>
            <person name="Kvist S."/>
            <person name="Moncalvo J.-M."/>
        </authorList>
    </citation>
    <scope>NUCLEOTIDE SEQUENCE [LARGE SCALE GENOMIC DNA]</scope>
    <source>
        <strain evidence="3">COL-18-3</strain>
    </source>
</reference>
<keyword evidence="3" id="KW-1185">Reference proteome</keyword>
<dbReference type="AlphaFoldDB" id="A0A1R1PC27"/>
<accession>A0A1R1PC27</accession>
<protein>
    <submittedName>
        <fullName evidence="2">Uncharacterized protein</fullName>
    </submittedName>
</protein>
<proteinExistence type="predicted"/>
<comment type="caution">
    <text evidence="2">The sequence shown here is derived from an EMBL/GenBank/DDBJ whole genome shotgun (WGS) entry which is preliminary data.</text>
</comment>
<evidence type="ECO:0000313" key="2">
    <source>
        <dbReference type="EMBL" id="OMH78422.1"/>
    </source>
</evidence>
<organism evidence="2 3">
    <name type="scientific">Zancudomyces culisetae</name>
    <name type="common">Gut fungus</name>
    <name type="synonym">Smittium culisetae</name>
    <dbReference type="NCBI Taxonomy" id="1213189"/>
    <lineage>
        <taxon>Eukaryota</taxon>
        <taxon>Fungi</taxon>
        <taxon>Fungi incertae sedis</taxon>
        <taxon>Zoopagomycota</taxon>
        <taxon>Kickxellomycotina</taxon>
        <taxon>Harpellomycetes</taxon>
        <taxon>Harpellales</taxon>
        <taxon>Legeriomycetaceae</taxon>
        <taxon>Zancudomyces</taxon>
    </lineage>
</organism>
<dbReference type="Proteomes" id="UP000188320">
    <property type="component" value="Unassembled WGS sequence"/>
</dbReference>
<feature type="region of interest" description="Disordered" evidence="1">
    <location>
        <begin position="1"/>
        <end position="46"/>
    </location>
</feature>
<gene>
    <name evidence="2" type="ORF">AX774_g8196</name>
</gene>
<evidence type="ECO:0000256" key="1">
    <source>
        <dbReference type="SAM" id="MobiDB-lite"/>
    </source>
</evidence>
<sequence length="124" mass="14193">MSSKWLFRRWSSTSKTKEAEEEDHTLDGIPILKAPQESYTSTDDPATEAELKAVQEIQRNIDELLVGLPKEVEDDRPKFDAKRWRGKEGVEEDTCVADNIQTACNITFRCGDGECDREMPSKWI</sequence>
<evidence type="ECO:0000313" key="3">
    <source>
        <dbReference type="Proteomes" id="UP000188320"/>
    </source>
</evidence>